<evidence type="ECO:0000256" key="2">
    <source>
        <dbReference type="ARBA" id="ARBA00023015"/>
    </source>
</evidence>
<dbReference type="SUPFAM" id="SSF88659">
    <property type="entry name" value="Sigma3 and sigma4 domains of RNA polymerase sigma factors"/>
    <property type="match status" value="1"/>
</dbReference>
<dbReference type="GO" id="GO:0006352">
    <property type="term" value="P:DNA-templated transcription initiation"/>
    <property type="evidence" value="ECO:0007669"/>
    <property type="project" value="InterPro"/>
</dbReference>
<protein>
    <recommendedName>
        <fullName evidence="6">RNA polymerase sigma factor</fullName>
    </recommendedName>
</protein>
<dbReference type="Proteomes" id="UP000298468">
    <property type="component" value="Unassembled WGS sequence"/>
</dbReference>
<dbReference type="Pfam" id="PF08281">
    <property type="entry name" value="Sigma70_r4_2"/>
    <property type="match status" value="1"/>
</dbReference>
<reference evidence="10 11" key="1">
    <citation type="submission" date="2019-03" db="EMBL/GenBank/DDBJ databases">
        <title>Genomics of glacier-inhabiting Cryobacterium strains.</title>
        <authorList>
            <person name="Liu Q."/>
            <person name="Xin Y.-H."/>
        </authorList>
    </citation>
    <scope>NUCLEOTIDE SEQUENCE [LARGE SCALE GENOMIC DNA]</scope>
    <source>
        <strain evidence="10 11">Sr59</strain>
    </source>
</reference>
<gene>
    <name evidence="10" type="ORF">E3T61_05310</name>
</gene>
<dbReference type="AlphaFoldDB" id="A0A4R9BXH5"/>
<evidence type="ECO:0000256" key="5">
    <source>
        <dbReference type="ARBA" id="ARBA00023163"/>
    </source>
</evidence>
<comment type="caution">
    <text evidence="10">The sequence shown here is derived from an EMBL/GenBank/DDBJ whole genome shotgun (WGS) entry which is preliminary data.</text>
</comment>
<evidence type="ECO:0000256" key="1">
    <source>
        <dbReference type="ARBA" id="ARBA00010641"/>
    </source>
</evidence>
<keyword evidence="4 6" id="KW-0238">DNA-binding</keyword>
<comment type="similarity">
    <text evidence="1 6">Belongs to the sigma-70 factor family. ECF subfamily.</text>
</comment>
<dbReference type="Gene3D" id="1.10.1740.10">
    <property type="match status" value="1"/>
</dbReference>
<accession>A0A4R9BXH5</accession>
<dbReference type="InterPro" id="IPR013324">
    <property type="entry name" value="RNA_pol_sigma_r3/r4-like"/>
</dbReference>
<dbReference type="Gene3D" id="1.10.10.10">
    <property type="entry name" value="Winged helix-like DNA-binding domain superfamily/Winged helix DNA-binding domain"/>
    <property type="match status" value="1"/>
</dbReference>
<sequence>MLHGRVLVSDFLLPNLIDIVQTHLTDGSSRTLATCPEIVLRKERSPVSVTGSDERSPLSDATDAILAARAADGDLRAFEVLVRRHGPLMRAYATRILGSNSDSDDVVQETFITAWERLPELQDPAATKAWLMRITSRKAIDRIRARRQDQPLGEWDAPAPESESPHQQAEAASQRERLTRALGTLSEAQRQCWTLREIGGHSYAEIAEELDLPPSTVRGLLARARQKLMQEMEEWR</sequence>
<feature type="domain" description="RNA polymerase sigma-70 region 2" evidence="8">
    <location>
        <begin position="81"/>
        <end position="147"/>
    </location>
</feature>
<dbReference type="GO" id="GO:0016987">
    <property type="term" value="F:sigma factor activity"/>
    <property type="evidence" value="ECO:0007669"/>
    <property type="project" value="UniProtKB-KW"/>
</dbReference>
<keyword evidence="11" id="KW-1185">Reference proteome</keyword>
<dbReference type="Pfam" id="PF04542">
    <property type="entry name" value="Sigma70_r2"/>
    <property type="match status" value="1"/>
</dbReference>
<evidence type="ECO:0000313" key="11">
    <source>
        <dbReference type="Proteomes" id="UP000298468"/>
    </source>
</evidence>
<name>A0A4R9BXH5_9MICO</name>
<keyword evidence="5 6" id="KW-0804">Transcription</keyword>
<evidence type="ECO:0000256" key="4">
    <source>
        <dbReference type="ARBA" id="ARBA00023125"/>
    </source>
</evidence>
<dbReference type="PROSITE" id="PS01063">
    <property type="entry name" value="SIGMA70_ECF"/>
    <property type="match status" value="1"/>
</dbReference>
<dbReference type="NCBIfam" id="TIGR02937">
    <property type="entry name" value="sigma70-ECF"/>
    <property type="match status" value="1"/>
</dbReference>
<dbReference type="InterPro" id="IPR036388">
    <property type="entry name" value="WH-like_DNA-bd_sf"/>
</dbReference>
<evidence type="ECO:0000259" key="9">
    <source>
        <dbReference type="Pfam" id="PF08281"/>
    </source>
</evidence>
<dbReference type="InterPro" id="IPR000838">
    <property type="entry name" value="RNA_pol_sigma70_ECF_CS"/>
</dbReference>
<dbReference type="GO" id="GO:0006950">
    <property type="term" value="P:response to stress"/>
    <property type="evidence" value="ECO:0007669"/>
    <property type="project" value="UniProtKB-ARBA"/>
</dbReference>
<evidence type="ECO:0000256" key="3">
    <source>
        <dbReference type="ARBA" id="ARBA00023082"/>
    </source>
</evidence>
<dbReference type="InterPro" id="IPR013325">
    <property type="entry name" value="RNA_pol_sigma_r2"/>
</dbReference>
<dbReference type="InterPro" id="IPR013249">
    <property type="entry name" value="RNA_pol_sigma70_r4_t2"/>
</dbReference>
<dbReference type="GO" id="GO:0003677">
    <property type="term" value="F:DNA binding"/>
    <property type="evidence" value="ECO:0007669"/>
    <property type="project" value="UniProtKB-KW"/>
</dbReference>
<dbReference type="EMBL" id="SOHM01000008">
    <property type="protein sequence ID" value="TFD93556.1"/>
    <property type="molecule type" value="Genomic_DNA"/>
</dbReference>
<keyword evidence="3 6" id="KW-0731">Sigma factor</keyword>
<proteinExistence type="inferred from homology"/>
<dbReference type="SUPFAM" id="SSF88946">
    <property type="entry name" value="Sigma2 domain of RNA polymerase sigma factors"/>
    <property type="match status" value="1"/>
</dbReference>
<feature type="region of interest" description="Disordered" evidence="7">
    <location>
        <begin position="149"/>
        <end position="176"/>
    </location>
</feature>
<dbReference type="CDD" id="cd06171">
    <property type="entry name" value="Sigma70_r4"/>
    <property type="match status" value="1"/>
</dbReference>
<dbReference type="OrthoDB" id="7376212at2"/>
<evidence type="ECO:0000259" key="8">
    <source>
        <dbReference type="Pfam" id="PF04542"/>
    </source>
</evidence>
<dbReference type="InterPro" id="IPR039425">
    <property type="entry name" value="RNA_pol_sigma-70-like"/>
</dbReference>
<dbReference type="PANTHER" id="PTHR43133">
    <property type="entry name" value="RNA POLYMERASE ECF-TYPE SIGMA FACTO"/>
    <property type="match status" value="1"/>
</dbReference>
<dbReference type="InterPro" id="IPR014284">
    <property type="entry name" value="RNA_pol_sigma-70_dom"/>
</dbReference>
<evidence type="ECO:0000256" key="6">
    <source>
        <dbReference type="RuleBase" id="RU000716"/>
    </source>
</evidence>
<dbReference type="PANTHER" id="PTHR43133:SF8">
    <property type="entry name" value="RNA POLYMERASE SIGMA FACTOR HI_1459-RELATED"/>
    <property type="match status" value="1"/>
</dbReference>
<organism evidence="10 11">
    <name type="scientific">Cryobacterium lactosi</name>
    <dbReference type="NCBI Taxonomy" id="1259202"/>
    <lineage>
        <taxon>Bacteria</taxon>
        <taxon>Bacillati</taxon>
        <taxon>Actinomycetota</taxon>
        <taxon>Actinomycetes</taxon>
        <taxon>Micrococcales</taxon>
        <taxon>Microbacteriaceae</taxon>
        <taxon>Cryobacterium</taxon>
    </lineage>
</organism>
<feature type="domain" description="RNA polymerase sigma factor 70 region 4 type 2" evidence="9">
    <location>
        <begin position="175"/>
        <end position="228"/>
    </location>
</feature>
<keyword evidence="2 6" id="KW-0805">Transcription regulation</keyword>
<dbReference type="InterPro" id="IPR007627">
    <property type="entry name" value="RNA_pol_sigma70_r2"/>
</dbReference>
<evidence type="ECO:0000313" key="10">
    <source>
        <dbReference type="EMBL" id="TFD93556.1"/>
    </source>
</evidence>
<evidence type="ECO:0000256" key="7">
    <source>
        <dbReference type="SAM" id="MobiDB-lite"/>
    </source>
</evidence>